<dbReference type="SUPFAM" id="SSF56219">
    <property type="entry name" value="DNase I-like"/>
    <property type="match status" value="1"/>
</dbReference>
<keyword evidence="3" id="KW-0378">Hydrolase</keyword>
<dbReference type="Gene3D" id="3.60.10.10">
    <property type="entry name" value="Endonuclease/exonuclease/phosphatase"/>
    <property type="match status" value="1"/>
</dbReference>
<dbReference type="GO" id="GO:0004519">
    <property type="term" value="F:endonuclease activity"/>
    <property type="evidence" value="ECO:0007669"/>
    <property type="project" value="UniProtKB-KW"/>
</dbReference>
<sequence>MIYLDCFLTLLLMLVSLASLSRHSAWWVRIWDFPRVQLLVISGGLILMQFYVWQDAPLLCGILLIITLLCFVYHGWWVLPYTGWGKKQVRDASGYIRQPGIRLLVSNVLTPNRGADKLLKLVSTERPDILVAVETDLWWEQQLNVLDGDYPYSLKCPKDNLYGMHVWSKLPLSDVQIQYLVDDEIPSMHMLVKLNDEVSVRLHCLHPMPPSPTENDESTDRDAELVMVGKSVANTRLPTIVTGDLNDVAWSATTRLFLKLSGLLDPRRGRGMFCTFHAGYPIFRWPLDHVFHSQDFVLGALRRLESIGSDHYPFLAHLIYSPEKGEEQQSLEKAPEDEQMAREILAQTDSEVSAVHTPGERF</sequence>
<dbReference type="InterPro" id="IPR036691">
    <property type="entry name" value="Endo/exonu/phosph_ase_sf"/>
</dbReference>
<accession>A0A095TFK3</accession>
<dbReference type="RefSeq" id="WP_038019046.1">
    <property type="nucleotide sequence ID" value="NZ_JPKR02000004.1"/>
</dbReference>
<dbReference type="Pfam" id="PF03372">
    <property type="entry name" value="Exo_endo_phos"/>
    <property type="match status" value="1"/>
</dbReference>
<evidence type="ECO:0000256" key="1">
    <source>
        <dbReference type="SAM" id="Phobius"/>
    </source>
</evidence>
<evidence type="ECO:0000259" key="2">
    <source>
        <dbReference type="Pfam" id="PF03372"/>
    </source>
</evidence>
<dbReference type="Proteomes" id="UP000029577">
    <property type="component" value="Unassembled WGS sequence"/>
</dbReference>
<name>A0A095TFK3_9GAMM</name>
<reference evidence="3" key="1">
    <citation type="submission" date="2014-12" db="EMBL/GenBank/DDBJ databases">
        <title>The draft genome of the Tatumella morbirosei type strain, LMG23360T isolated from pineapple rot.</title>
        <authorList>
            <person name="Smits T.H."/>
            <person name="Palmer M."/>
            <person name="Venter S.N."/>
            <person name="Duffy B."/>
            <person name="Steenkamp E.T."/>
            <person name="Chan W.Y."/>
            <person name="Coutinho T.A."/>
            <person name="Coetzee M.P."/>
            <person name="De Maayer P."/>
        </authorList>
    </citation>
    <scope>NUCLEOTIDE SEQUENCE [LARGE SCALE GENOMIC DNA]</scope>
    <source>
        <strain evidence="3">LMG 23360</strain>
    </source>
</reference>
<feature type="transmembrane region" description="Helical" evidence="1">
    <location>
        <begin position="35"/>
        <end position="53"/>
    </location>
</feature>
<keyword evidence="1" id="KW-0812">Transmembrane</keyword>
<feature type="transmembrane region" description="Helical" evidence="1">
    <location>
        <begin position="58"/>
        <end position="79"/>
    </location>
</feature>
<gene>
    <name evidence="3" type="ORF">HA49_08940</name>
</gene>
<dbReference type="EMBL" id="JPKR02000004">
    <property type="protein sequence ID" value="KGD75334.1"/>
    <property type="molecule type" value="Genomic_DNA"/>
</dbReference>
<feature type="domain" description="Endonuclease/exonuclease/phosphatase" evidence="2">
    <location>
        <begin position="107"/>
        <end position="311"/>
    </location>
</feature>
<evidence type="ECO:0000313" key="4">
    <source>
        <dbReference type="Proteomes" id="UP000029577"/>
    </source>
</evidence>
<keyword evidence="3" id="KW-0255">Endonuclease</keyword>
<dbReference type="OrthoDB" id="9796594at2"/>
<protein>
    <submittedName>
        <fullName evidence="3">Endonuclease</fullName>
    </submittedName>
</protein>
<evidence type="ECO:0000313" key="3">
    <source>
        <dbReference type="EMBL" id="KGD75334.1"/>
    </source>
</evidence>
<keyword evidence="3" id="KW-0540">Nuclease</keyword>
<proteinExistence type="predicted"/>
<comment type="caution">
    <text evidence="3">The sequence shown here is derived from an EMBL/GenBank/DDBJ whole genome shotgun (WGS) entry which is preliminary data.</text>
</comment>
<keyword evidence="1" id="KW-1133">Transmembrane helix</keyword>
<keyword evidence="4" id="KW-1185">Reference proteome</keyword>
<dbReference type="InterPro" id="IPR005135">
    <property type="entry name" value="Endo/exonuclease/phosphatase"/>
</dbReference>
<dbReference type="eggNOG" id="COG3021">
    <property type="taxonomic scope" value="Bacteria"/>
</dbReference>
<dbReference type="AlphaFoldDB" id="A0A095TFK3"/>
<keyword evidence="1" id="KW-0472">Membrane</keyword>
<organism evidence="3 4">
    <name type="scientific">Tatumella morbirosei</name>
    <dbReference type="NCBI Taxonomy" id="642227"/>
    <lineage>
        <taxon>Bacteria</taxon>
        <taxon>Pseudomonadati</taxon>
        <taxon>Pseudomonadota</taxon>
        <taxon>Gammaproteobacteria</taxon>
        <taxon>Enterobacterales</taxon>
        <taxon>Erwiniaceae</taxon>
        <taxon>Tatumella</taxon>
    </lineage>
</organism>